<dbReference type="Gene3D" id="3.40.190.10">
    <property type="entry name" value="Periplasmic binding protein-like II"/>
    <property type="match status" value="2"/>
</dbReference>
<dbReference type="CDD" id="cd13711">
    <property type="entry name" value="PBP2_Ngo0372_TcyA"/>
    <property type="match status" value="1"/>
</dbReference>
<dbReference type="EMBL" id="ACZR01000018">
    <property type="protein sequence ID" value="EEX49741.1"/>
    <property type="molecule type" value="Genomic_DNA"/>
</dbReference>
<keyword evidence="3 5" id="KW-0732">Signal</keyword>
<dbReference type="PANTHER" id="PTHR35936:SF35">
    <property type="entry name" value="L-CYSTINE-BINDING PROTEIN TCYJ"/>
    <property type="match status" value="1"/>
</dbReference>
<dbReference type="HOGENOM" id="CLU_019602_18_5_6"/>
<protein>
    <submittedName>
        <fullName evidence="7">ABC transporter, substrate-binding protein, family 3</fullName>
    </submittedName>
</protein>
<comment type="subcellular location">
    <subcellularLocation>
        <location evidence="1">Cell envelope</location>
    </subcellularLocation>
</comment>
<dbReference type="GO" id="GO:0030313">
    <property type="term" value="C:cell envelope"/>
    <property type="evidence" value="ECO:0007669"/>
    <property type="project" value="UniProtKB-SubCell"/>
</dbReference>
<proteinExistence type="inferred from homology"/>
<dbReference type="AlphaFoldDB" id="C9PS14"/>
<dbReference type="PROSITE" id="PS01039">
    <property type="entry name" value="SBP_BACTERIAL_3"/>
    <property type="match status" value="1"/>
</dbReference>
<evidence type="ECO:0000256" key="4">
    <source>
        <dbReference type="RuleBase" id="RU003744"/>
    </source>
</evidence>
<evidence type="ECO:0000256" key="1">
    <source>
        <dbReference type="ARBA" id="ARBA00004196"/>
    </source>
</evidence>
<dbReference type="SUPFAM" id="SSF53850">
    <property type="entry name" value="Periplasmic binding protein-like II"/>
    <property type="match status" value="1"/>
</dbReference>
<evidence type="ECO:0000256" key="5">
    <source>
        <dbReference type="SAM" id="SignalP"/>
    </source>
</evidence>
<comment type="caution">
    <text evidence="7">The sequence shown here is derived from an EMBL/GenBank/DDBJ whole genome shotgun (WGS) entry which is preliminary data.</text>
</comment>
<dbReference type="InterPro" id="IPR018313">
    <property type="entry name" value="SBP_3_CS"/>
</dbReference>
<comment type="similarity">
    <text evidence="2 4">Belongs to the bacterial solute-binding protein 3 family.</text>
</comment>
<reference evidence="7 8" key="1">
    <citation type="submission" date="2009-10" db="EMBL/GenBank/DDBJ databases">
        <authorList>
            <person name="Muzny D."/>
            <person name="Qin X."/>
            <person name="Deng J."/>
            <person name="Jiang H."/>
            <person name="Liu Y."/>
            <person name="Qu J."/>
            <person name="Song X.-Z."/>
            <person name="Zhang L."/>
            <person name="Thornton R."/>
            <person name="Coyle M."/>
            <person name="Francisco L."/>
            <person name="Jackson L."/>
            <person name="Javaid M."/>
            <person name="Korchina V."/>
            <person name="Kovar C."/>
            <person name="Mata R."/>
            <person name="Mathew T."/>
            <person name="Ngo R."/>
            <person name="Nguyen L."/>
            <person name="Nguyen N."/>
            <person name="Okwuonu G."/>
            <person name="Ongeri F."/>
            <person name="Pham C."/>
            <person name="Simmons D."/>
            <person name="Wilczek-Boney K."/>
            <person name="Hale W."/>
            <person name="Jakkamsetti A."/>
            <person name="Pham P."/>
            <person name="Ruth R."/>
            <person name="San Lucas F."/>
            <person name="Warren J."/>
            <person name="Zhang J."/>
            <person name="Zhao Z."/>
            <person name="Zhou C."/>
            <person name="Zhu D."/>
            <person name="Lee S."/>
            <person name="Bess C."/>
            <person name="Blankenburg K."/>
            <person name="Forbes L."/>
            <person name="Fu Q."/>
            <person name="Gubbala S."/>
            <person name="Hirani K."/>
            <person name="Jayaseelan J.C."/>
            <person name="Lara F."/>
            <person name="Munidasa M."/>
            <person name="Palculict T."/>
            <person name="Patil S."/>
            <person name="Pu L.-L."/>
            <person name="Saada N."/>
            <person name="Tang L."/>
            <person name="Weissenberger G."/>
            <person name="Zhu Y."/>
            <person name="Hemphill L."/>
            <person name="Shang Y."/>
            <person name="Youmans B."/>
            <person name="Ayvaz T."/>
            <person name="Ross M."/>
            <person name="Santibanez J."/>
            <person name="Aqrawi P."/>
            <person name="Gross S."/>
            <person name="Joshi V."/>
            <person name="Fowler G."/>
            <person name="Nazareth L."/>
            <person name="Reid J."/>
            <person name="Worley K."/>
            <person name="Petrosino J."/>
            <person name="Highlander S."/>
            <person name="Gibbs R."/>
        </authorList>
    </citation>
    <scope>NUCLEOTIDE SEQUENCE [LARGE SCALE GENOMIC DNA]</scope>
    <source>
        <strain evidence="7 8">ATCC 43325</strain>
    </source>
</reference>
<feature type="signal peptide" evidence="5">
    <location>
        <begin position="1"/>
        <end position="29"/>
    </location>
</feature>
<gene>
    <name evidence="7" type="primary">tcyA</name>
    <name evidence="7" type="ORF">HMPREF0621_1788</name>
</gene>
<organism evidence="7 8">
    <name type="scientific">Pasteurella dagmatis ATCC 43325</name>
    <dbReference type="NCBI Taxonomy" id="667128"/>
    <lineage>
        <taxon>Bacteria</taxon>
        <taxon>Pseudomonadati</taxon>
        <taxon>Pseudomonadota</taxon>
        <taxon>Gammaproteobacteria</taxon>
        <taxon>Pasteurellales</taxon>
        <taxon>Pasteurellaceae</taxon>
        <taxon>Pasteurella</taxon>
    </lineage>
</organism>
<dbReference type="Proteomes" id="UP000005519">
    <property type="component" value="Unassembled WGS sequence"/>
</dbReference>
<feature type="chain" id="PRO_5003000713" evidence="5">
    <location>
        <begin position="30"/>
        <end position="263"/>
    </location>
</feature>
<dbReference type="Pfam" id="PF00497">
    <property type="entry name" value="SBP_bac_3"/>
    <property type="match status" value="1"/>
</dbReference>
<evidence type="ECO:0000313" key="8">
    <source>
        <dbReference type="Proteomes" id="UP000005519"/>
    </source>
</evidence>
<evidence type="ECO:0000256" key="2">
    <source>
        <dbReference type="ARBA" id="ARBA00010333"/>
    </source>
</evidence>
<dbReference type="InterPro" id="IPR001638">
    <property type="entry name" value="Solute-binding_3/MltF_N"/>
</dbReference>
<accession>C9PS14</accession>
<feature type="domain" description="Solute-binding protein family 3/N-terminal" evidence="6">
    <location>
        <begin position="41"/>
        <end position="260"/>
    </location>
</feature>
<dbReference type="STRING" id="667128.HMPREF0621_1788"/>
<dbReference type="RefSeq" id="WP_005762862.1">
    <property type="nucleotide sequence ID" value="NZ_GG704810.1"/>
</dbReference>
<dbReference type="SMART" id="SM00062">
    <property type="entry name" value="PBPb"/>
    <property type="match status" value="1"/>
</dbReference>
<evidence type="ECO:0000259" key="6">
    <source>
        <dbReference type="SMART" id="SM00062"/>
    </source>
</evidence>
<evidence type="ECO:0000256" key="3">
    <source>
        <dbReference type="ARBA" id="ARBA00022729"/>
    </source>
</evidence>
<name>C9PS14_9PAST</name>
<evidence type="ECO:0000313" key="7">
    <source>
        <dbReference type="EMBL" id="EEX49741.1"/>
    </source>
</evidence>
<dbReference type="PANTHER" id="PTHR35936">
    <property type="entry name" value="MEMBRANE-BOUND LYTIC MUREIN TRANSGLYCOSYLASE F"/>
    <property type="match status" value="1"/>
</dbReference>
<sequence length="263" mass="28854">MNMKLIKTKLTTALLAASLIFGVASQVNAGPISDRVESTKTLLVGTEGTYAPFTFHDASGKLTGFDVEVIEEVAKRLGLKIQLQETQWDAMYAGLNAKRFDVIANQTNPSPERLKKYIYSEPYNYSNAVVVTRADDNSVATFEDLKGKKSGQSLTSNYTKIAQKHGANLVTVEGLAQALELIRQKRADTTVNDKLAVLDYFQKMPNAGLKIAAENKDKVPSGFAFLKGEEELVSKVNQALAEIRADGTLKQISIKWFGDDITQ</sequence>
<keyword evidence="8" id="KW-1185">Reference proteome</keyword>